<evidence type="ECO:0000256" key="1">
    <source>
        <dbReference type="ARBA" id="ARBA00002442"/>
    </source>
</evidence>
<keyword evidence="9 10" id="KW-0472">Membrane</keyword>
<feature type="transmembrane region" description="Helical" evidence="10">
    <location>
        <begin position="71"/>
        <end position="89"/>
    </location>
</feature>
<feature type="transmembrane region" description="Helical" evidence="10">
    <location>
        <begin position="135"/>
        <end position="159"/>
    </location>
</feature>
<dbReference type="InterPro" id="IPR003557">
    <property type="entry name" value="Cyt_c_biogenesis_CcmC"/>
</dbReference>
<feature type="transmembrane region" description="Helical" evidence="10">
    <location>
        <begin position="96"/>
        <end position="115"/>
    </location>
</feature>
<evidence type="ECO:0000256" key="8">
    <source>
        <dbReference type="ARBA" id="ARBA00023078"/>
    </source>
</evidence>
<evidence type="ECO:0000256" key="2">
    <source>
        <dbReference type="ARBA" id="ARBA00004141"/>
    </source>
</evidence>
<evidence type="ECO:0000259" key="11">
    <source>
        <dbReference type="Pfam" id="PF01578"/>
    </source>
</evidence>
<evidence type="ECO:0000256" key="7">
    <source>
        <dbReference type="ARBA" id="ARBA00022989"/>
    </source>
</evidence>
<dbReference type="Pfam" id="PF01578">
    <property type="entry name" value="Cytochrom_C_asm"/>
    <property type="match status" value="1"/>
</dbReference>
<feature type="transmembrane region" description="Helical" evidence="10">
    <location>
        <begin position="249"/>
        <end position="268"/>
    </location>
</feature>
<proteinExistence type="inferred from homology"/>
<feature type="transmembrane region" description="Helical" evidence="10">
    <location>
        <begin position="38"/>
        <end position="56"/>
    </location>
</feature>
<comment type="subcellular location">
    <subcellularLocation>
        <location evidence="2">Membrane</location>
        <topology evidence="2">Multi-pass membrane protein</topology>
    </subcellularLocation>
</comment>
<dbReference type="EMBL" id="CP042909">
    <property type="protein sequence ID" value="QJA07004.1"/>
    <property type="molecule type" value="Genomic_DNA"/>
</dbReference>
<evidence type="ECO:0000256" key="5">
    <source>
        <dbReference type="ARBA" id="ARBA00022692"/>
    </source>
</evidence>
<dbReference type="RefSeq" id="WP_168720362.1">
    <property type="nucleotide sequence ID" value="NZ_CP042909.1"/>
</dbReference>
<keyword evidence="7 10" id="KW-1133">Transmembrane helix</keyword>
<evidence type="ECO:0000256" key="3">
    <source>
        <dbReference type="ARBA" id="ARBA00005840"/>
    </source>
</evidence>
<gene>
    <name evidence="12" type="primary">ccsB</name>
    <name evidence="12" type="ORF">FVE67_07645</name>
</gene>
<dbReference type="GO" id="GO:0015232">
    <property type="term" value="F:heme transmembrane transporter activity"/>
    <property type="evidence" value="ECO:0007669"/>
    <property type="project" value="InterPro"/>
</dbReference>
<feature type="transmembrane region" description="Helical" evidence="10">
    <location>
        <begin position="6"/>
        <end position="26"/>
    </location>
</feature>
<dbReference type="PANTHER" id="PTHR30071:SF1">
    <property type="entry name" value="CYTOCHROME B_B6 PROTEIN-RELATED"/>
    <property type="match status" value="1"/>
</dbReference>
<dbReference type="NCBIfam" id="TIGR03144">
    <property type="entry name" value="cytochr_II_ccsB"/>
    <property type="match status" value="1"/>
</dbReference>
<feature type="transmembrane region" description="Helical" evidence="10">
    <location>
        <begin position="186"/>
        <end position="205"/>
    </location>
</feature>
<keyword evidence="13" id="KW-1185">Reference proteome</keyword>
<evidence type="ECO:0000313" key="13">
    <source>
        <dbReference type="Proteomes" id="UP000501253"/>
    </source>
</evidence>
<feature type="transmembrane region" description="Helical" evidence="10">
    <location>
        <begin position="220"/>
        <end position="237"/>
    </location>
</feature>
<dbReference type="KEGG" id="tmai:FVE67_07645"/>
<dbReference type="PANTHER" id="PTHR30071">
    <property type="entry name" value="HEME EXPORTER PROTEIN C"/>
    <property type="match status" value="1"/>
</dbReference>
<evidence type="ECO:0000256" key="10">
    <source>
        <dbReference type="SAM" id="Phobius"/>
    </source>
</evidence>
<name>A0A6H1WV21_9BACT</name>
<organism evidence="12 13">
    <name type="scientific">Thermosulfurimonas marina</name>
    <dbReference type="NCBI Taxonomy" id="2047767"/>
    <lineage>
        <taxon>Bacteria</taxon>
        <taxon>Pseudomonadati</taxon>
        <taxon>Thermodesulfobacteriota</taxon>
        <taxon>Thermodesulfobacteria</taxon>
        <taxon>Thermodesulfobacteriales</taxon>
        <taxon>Thermodesulfobacteriaceae</taxon>
        <taxon>Thermosulfurimonas</taxon>
    </lineage>
</organism>
<dbReference type="InterPro" id="IPR045062">
    <property type="entry name" value="Cyt_c_biogenesis_CcsA/CcmC"/>
</dbReference>
<reference evidence="12 13" key="1">
    <citation type="submission" date="2019-08" db="EMBL/GenBank/DDBJ databases">
        <title>Complete genome sequence of Thermosulfurimonas marina SU872T, an anaerobic thermophilic chemolithoautotrophic bacterium isolated from a shallow marine hydrothermal vent.</title>
        <authorList>
            <person name="Allioux M."/>
            <person name="Jebbar M."/>
            <person name="Slobodkina G."/>
            <person name="Slobodkin A."/>
            <person name="Moalic Y."/>
            <person name="Frolova A."/>
            <person name="Shao Z."/>
            <person name="Alain K."/>
        </authorList>
    </citation>
    <scope>NUCLEOTIDE SEQUENCE [LARGE SCALE GENOMIC DNA]</scope>
    <source>
        <strain evidence="12 13">SU872</strain>
    </source>
</reference>
<comment type="similarity">
    <text evidence="3">Belongs to the CcmC/CycZ/HelC family.</text>
</comment>
<dbReference type="Proteomes" id="UP000501253">
    <property type="component" value="Chromosome"/>
</dbReference>
<accession>A0A6H1WV21</accession>
<dbReference type="GO" id="GO:0020037">
    <property type="term" value="F:heme binding"/>
    <property type="evidence" value="ECO:0007669"/>
    <property type="project" value="InterPro"/>
</dbReference>
<dbReference type="GO" id="GO:0017004">
    <property type="term" value="P:cytochrome complex assembly"/>
    <property type="evidence" value="ECO:0007669"/>
    <property type="project" value="UniProtKB-KW"/>
</dbReference>
<comment type="function">
    <text evidence="1">Required for the export of heme to the periplasm for the biogenesis of c-type cytochromes.</text>
</comment>
<keyword evidence="8" id="KW-0793">Thylakoid</keyword>
<dbReference type="GO" id="GO:0005886">
    <property type="term" value="C:plasma membrane"/>
    <property type="evidence" value="ECO:0007669"/>
    <property type="project" value="TreeGrafter"/>
</dbReference>
<evidence type="ECO:0000256" key="4">
    <source>
        <dbReference type="ARBA" id="ARBA00016463"/>
    </source>
</evidence>
<sequence length="278" mass="31210">MSHAFLLSLVTFIYLGAGVGYLLYWIFRWEGMGRVASAVAWAGLLLNTAGWGLRWWESHQLGYGHIPLSNLYESLIFFAWATMAVYLFLELKFGGRILGAFVAPIAALIMAYASFATNSEIEPLVPALQSNWLTAHVITCFLGYGAFAVAFGLGWLYLLRPKNPGEDSLWRYVPGKEVLDNLMYKVILFGFFWLTVGIITGAVWADQAWGSYWSWDPKETWSLITWFIYAAAIHARLTRSWTGKRMAGLAIIGFAAVLFTYFGVNFWLSGLHSYASSS</sequence>
<feature type="domain" description="Cytochrome c assembly protein" evidence="11">
    <location>
        <begin position="68"/>
        <end position="272"/>
    </location>
</feature>
<evidence type="ECO:0000256" key="9">
    <source>
        <dbReference type="ARBA" id="ARBA00023136"/>
    </source>
</evidence>
<keyword evidence="6" id="KW-0201">Cytochrome c-type biogenesis</keyword>
<dbReference type="PRINTS" id="PR01386">
    <property type="entry name" value="CCMCBIOGNSIS"/>
</dbReference>
<dbReference type="InterPro" id="IPR002541">
    <property type="entry name" value="Cyt_c_assembly"/>
</dbReference>
<dbReference type="InterPro" id="IPR017562">
    <property type="entry name" value="Cyt_c_biogenesis_CcsA"/>
</dbReference>
<protein>
    <recommendedName>
        <fullName evidence="4">Heme exporter protein C</fullName>
    </recommendedName>
</protein>
<evidence type="ECO:0000313" key="12">
    <source>
        <dbReference type="EMBL" id="QJA07004.1"/>
    </source>
</evidence>
<dbReference type="AlphaFoldDB" id="A0A6H1WV21"/>
<keyword evidence="5 10" id="KW-0812">Transmembrane</keyword>
<evidence type="ECO:0000256" key="6">
    <source>
        <dbReference type="ARBA" id="ARBA00022748"/>
    </source>
</evidence>